<dbReference type="Gene3D" id="3.20.20.70">
    <property type="entry name" value="Aldolase class I"/>
    <property type="match status" value="1"/>
</dbReference>
<dbReference type="InterPro" id="IPR050377">
    <property type="entry name" value="Radical_SAM_PqqE_MftC-like"/>
</dbReference>
<keyword evidence="3" id="KW-0408">Iron</keyword>
<organism evidence="6 9">
    <name type="scientific">Bifidobacterium longum subsp. infantis</name>
    <dbReference type="NCBI Taxonomy" id="1682"/>
    <lineage>
        <taxon>Bacteria</taxon>
        <taxon>Bacillati</taxon>
        <taxon>Actinomycetota</taxon>
        <taxon>Actinomycetes</taxon>
        <taxon>Bifidobacteriales</taxon>
        <taxon>Bifidobacteriaceae</taxon>
        <taxon>Bifidobacterium</taxon>
    </lineage>
</organism>
<feature type="domain" description="Radical SAM core" evidence="5">
    <location>
        <begin position="25"/>
        <end position="148"/>
    </location>
</feature>
<keyword evidence="1" id="KW-0949">S-adenosyl-L-methionine</keyword>
<dbReference type="GO" id="GO:0046872">
    <property type="term" value="F:metal ion binding"/>
    <property type="evidence" value="ECO:0007669"/>
    <property type="project" value="UniProtKB-KW"/>
</dbReference>
<dbReference type="InterPro" id="IPR027310">
    <property type="entry name" value="Profilin_CS"/>
</dbReference>
<dbReference type="PROSITE" id="PS00414">
    <property type="entry name" value="PROFILIN"/>
    <property type="match status" value="1"/>
</dbReference>
<dbReference type="PANTHER" id="PTHR11228:SF34">
    <property type="entry name" value="TUNGSTEN-CONTAINING ALDEHYDE FERREDOXIN OXIDOREDUCTASE COFACTOR MODIFYING PROTEIN"/>
    <property type="match status" value="1"/>
</dbReference>
<dbReference type="Proteomes" id="UP000494179">
    <property type="component" value="Unassembled WGS sequence"/>
</dbReference>
<dbReference type="PANTHER" id="PTHR11228">
    <property type="entry name" value="RADICAL SAM DOMAIN PROTEIN"/>
    <property type="match status" value="1"/>
</dbReference>
<reference evidence="8 9" key="1">
    <citation type="submission" date="2019-10" db="EMBL/GenBank/DDBJ databases">
        <authorList>
            <consortium name="Melissa Lawson"/>
            <person name="O'neill I."/>
        </authorList>
    </citation>
    <scope>NUCLEOTIDE SEQUENCE [LARGE SCALE GENOMIC DNA]</scope>
    <source>
        <strain evidence="7">LH_664</strain>
        <strain evidence="6">LH_665</strain>
    </source>
</reference>
<comment type="caution">
    <text evidence="6">The sequence shown here is derived from an EMBL/GenBank/DDBJ whole genome shotgun (WGS) entry which is preliminary data.</text>
</comment>
<evidence type="ECO:0000256" key="3">
    <source>
        <dbReference type="ARBA" id="ARBA00023004"/>
    </source>
</evidence>
<evidence type="ECO:0000313" key="7">
    <source>
        <dbReference type="EMBL" id="VWQ37611.1"/>
    </source>
</evidence>
<dbReference type="Proteomes" id="UP000494270">
    <property type="component" value="Unassembled WGS sequence"/>
</dbReference>
<dbReference type="InterPro" id="IPR007197">
    <property type="entry name" value="rSAM"/>
</dbReference>
<dbReference type="InterPro" id="IPR058240">
    <property type="entry name" value="rSAM_sf"/>
</dbReference>
<dbReference type="GO" id="GO:0003779">
    <property type="term" value="F:actin binding"/>
    <property type="evidence" value="ECO:0007669"/>
    <property type="project" value="InterPro"/>
</dbReference>
<gene>
    <name evidence="6" type="primary">moaA</name>
    <name evidence="7" type="ORF">BIFLH664_01841</name>
    <name evidence="6" type="ORF">BIFLH665_01849</name>
</gene>
<evidence type="ECO:0000313" key="9">
    <source>
        <dbReference type="Proteomes" id="UP000494270"/>
    </source>
</evidence>
<dbReference type="CDD" id="cd01335">
    <property type="entry name" value="Radical_SAM"/>
    <property type="match status" value="1"/>
</dbReference>
<protein>
    <submittedName>
        <fullName evidence="6">Cyclic pyranopterin monophosphate synthase</fullName>
    </submittedName>
</protein>
<dbReference type="SFLD" id="SFLDG01067">
    <property type="entry name" value="SPASM/twitch_domain_containing"/>
    <property type="match status" value="1"/>
</dbReference>
<dbReference type="EMBL" id="CABWKI010000029">
    <property type="protein sequence ID" value="VWQ37611.1"/>
    <property type="molecule type" value="Genomic_DNA"/>
</dbReference>
<keyword evidence="4" id="KW-0411">Iron-sulfur</keyword>
<evidence type="ECO:0000313" key="8">
    <source>
        <dbReference type="Proteomes" id="UP000494179"/>
    </source>
</evidence>
<proteinExistence type="predicted"/>
<keyword evidence="2" id="KW-0479">Metal-binding</keyword>
<evidence type="ECO:0000256" key="2">
    <source>
        <dbReference type="ARBA" id="ARBA00022723"/>
    </source>
</evidence>
<dbReference type="EMBL" id="CABWKE010000031">
    <property type="protein sequence ID" value="VWQ28742.1"/>
    <property type="molecule type" value="Genomic_DNA"/>
</dbReference>
<dbReference type="SUPFAM" id="SSF102114">
    <property type="entry name" value="Radical SAM enzymes"/>
    <property type="match status" value="1"/>
</dbReference>
<dbReference type="SFLD" id="SFLDS00029">
    <property type="entry name" value="Radical_SAM"/>
    <property type="match status" value="1"/>
</dbReference>
<dbReference type="GO" id="GO:0003824">
    <property type="term" value="F:catalytic activity"/>
    <property type="evidence" value="ECO:0007669"/>
    <property type="project" value="InterPro"/>
</dbReference>
<dbReference type="GO" id="GO:0051536">
    <property type="term" value="F:iron-sulfur cluster binding"/>
    <property type="evidence" value="ECO:0007669"/>
    <property type="project" value="UniProtKB-KW"/>
</dbReference>
<sequence>MSWNSIIEDHYMEMLSNIRETAIATTDQCNIKCEHCLMMSVPSRKEKLSYLLMKRFIDSLRAKSKLNTVVFTGGESTLLGEDLFSIISYCSSIGLGTRLVTNGSWAINNCATEDMILYLLESGLNELNISTDDFHAKEVSLDCVRRIWKCAKGRGFSAVILGVCSGPESRVTPQFLETFLGEKIPYIYDAMGNKQIPEPNQDGTVYAISNTGIAPLGRGRHLKDGWFRKTRRVEHPFIGRYPNIYKPLTLMADGTIGACCGINCERTSILSIKNIYNNESYFSDEKPSYEQQIIICALDVLGPAYLYTIATGDACEHIRGRNISSCQICEFLFRDNSLTNKLFRSMDQIEFDVISQLVSIDISTPILN</sequence>
<evidence type="ECO:0000259" key="5">
    <source>
        <dbReference type="Pfam" id="PF04055"/>
    </source>
</evidence>
<dbReference type="Pfam" id="PF04055">
    <property type="entry name" value="Radical_SAM"/>
    <property type="match status" value="1"/>
</dbReference>
<dbReference type="AlphaFoldDB" id="A0A8U0KYU3"/>
<name>A0A8U0KYU3_BIFLI</name>
<dbReference type="RefSeq" id="WP_174774210.1">
    <property type="nucleotide sequence ID" value="NZ_CABWKE010000031.1"/>
</dbReference>
<evidence type="ECO:0000256" key="1">
    <source>
        <dbReference type="ARBA" id="ARBA00022691"/>
    </source>
</evidence>
<dbReference type="InterPro" id="IPR013785">
    <property type="entry name" value="Aldolase_TIM"/>
</dbReference>
<evidence type="ECO:0000256" key="4">
    <source>
        <dbReference type="ARBA" id="ARBA00023014"/>
    </source>
</evidence>
<accession>A0A8U0KYU3</accession>
<evidence type="ECO:0000313" key="6">
    <source>
        <dbReference type="EMBL" id="VWQ28742.1"/>
    </source>
</evidence>